<dbReference type="EMBL" id="SGKU01000029">
    <property type="protein sequence ID" value="NFA43087.1"/>
    <property type="molecule type" value="Genomic_DNA"/>
</dbReference>
<comment type="caution">
    <text evidence="2">The sequence shown here is derived from an EMBL/GenBank/DDBJ whole genome shotgun (WGS) entry which is preliminary data.</text>
</comment>
<dbReference type="Proteomes" id="UP000473681">
    <property type="component" value="Unassembled WGS sequence"/>
</dbReference>
<dbReference type="Proteomes" id="UP000476820">
    <property type="component" value="Unassembled WGS sequence"/>
</dbReference>
<evidence type="ECO:0008006" key="7">
    <source>
        <dbReference type="Google" id="ProtNLM"/>
    </source>
</evidence>
<organism evidence="2 6">
    <name type="scientific">Clostridium botulinum</name>
    <dbReference type="NCBI Taxonomy" id="1491"/>
    <lineage>
        <taxon>Bacteria</taxon>
        <taxon>Bacillati</taxon>
        <taxon>Bacillota</taxon>
        <taxon>Clostridia</taxon>
        <taxon>Eubacteriales</taxon>
        <taxon>Clostridiaceae</taxon>
        <taxon>Clostridium</taxon>
    </lineage>
</organism>
<proteinExistence type="predicted"/>
<accession>A0A0C2SDT1</accession>
<evidence type="ECO:0000313" key="6">
    <source>
        <dbReference type="Proteomes" id="UP000476820"/>
    </source>
</evidence>
<evidence type="ECO:0000313" key="5">
    <source>
        <dbReference type="Proteomes" id="UP000473681"/>
    </source>
</evidence>
<dbReference type="EMBL" id="SWVK01000001">
    <property type="protein sequence ID" value="NFN33778.1"/>
    <property type="molecule type" value="Genomic_DNA"/>
</dbReference>
<dbReference type="Proteomes" id="UP000472355">
    <property type="component" value="Unassembled WGS sequence"/>
</dbReference>
<gene>
    <name evidence="1" type="ORF">EXM65_11010</name>
    <name evidence="2" type="ORF">FC774_14900</name>
    <name evidence="3" type="ORF">FDB51_01265</name>
</gene>
<evidence type="ECO:0000313" key="3">
    <source>
        <dbReference type="EMBL" id="NFN33778.1"/>
    </source>
</evidence>
<sequence length="223" mass="25485">MKNCDDINYDYYVPMGKPGSLVAKIPIILTYFEFSFPLYFKLDPNNYINLNDNTRNSNRVIIDTISLNKNKQLIIHGIFIKKIKCSDIYYAKPSIKCNTIKIPINKVLNIKFLHEPNLSIDKTNISNKLNINPIKYTIENIKVSDSSYSTTTDKSMNAITLSIKLCLSQIQNVFIQEPAGNFALLNKNSPHFKYSEPSSSDLYVVGFNKEKGLIADYMSNIFQ</sequence>
<name>A0A0C2SDT1_CLOBO</name>
<protein>
    <recommendedName>
        <fullName evidence="7">DUF3794 domain-containing protein</fullName>
    </recommendedName>
</protein>
<reference evidence="5 6" key="2">
    <citation type="submission" date="2019-04" db="EMBL/GenBank/DDBJ databases">
        <title>Genome sequencing of Clostridium botulinum Groups I-IV and Clostridium butyricum.</title>
        <authorList>
            <person name="Brunt J."/>
            <person name="Van Vliet A.H.M."/>
            <person name="Stringer S.C."/>
            <person name="Carter A.T."/>
            <person name="Peck M.W."/>
        </authorList>
    </citation>
    <scope>NUCLEOTIDE SEQUENCE [LARGE SCALE GENOMIC DNA]</scope>
    <source>
        <strain evidence="2 6">1605</strain>
        <strain evidence="3 5">CB-K-33E</strain>
    </source>
</reference>
<evidence type="ECO:0000313" key="4">
    <source>
        <dbReference type="Proteomes" id="UP000472355"/>
    </source>
</evidence>
<evidence type="ECO:0000313" key="2">
    <source>
        <dbReference type="EMBL" id="NFF89141.1"/>
    </source>
</evidence>
<dbReference type="RefSeq" id="WP_012449502.1">
    <property type="nucleotide sequence ID" value="NZ_CP010520.1"/>
</dbReference>
<dbReference type="OrthoDB" id="1913122at2"/>
<reference evidence="1 4" key="1">
    <citation type="submission" date="2019-02" db="EMBL/GenBank/DDBJ databases">
        <title>Genome sequencing of Clostridium botulinum clinical isolates.</title>
        <authorList>
            <person name="Brunt J."/>
            <person name="Van Vliet A.H.M."/>
            <person name="Stringer S.C."/>
            <person name="Grant K.A."/>
            <person name="Carter A.C."/>
            <person name="Peck M.W."/>
        </authorList>
    </citation>
    <scope>NUCLEOTIDE SEQUENCE [LARGE SCALE GENOMIC DNA]</scope>
    <source>
        <strain evidence="1 4">H113700579</strain>
    </source>
</reference>
<dbReference type="EMBL" id="SWOV01000052">
    <property type="protein sequence ID" value="NFF89141.1"/>
    <property type="molecule type" value="Genomic_DNA"/>
</dbReference>
<dbReference type="AlphaFoldDB" id="A0A0C2SDT1"/>
<evidence type="ECO:0000313" key="1">
    <source>
        <dbReference type="EMBL" id="NFA43087.1"/>
    </source>
</evidence>